<dbReference type="AlphaFoldDB" id="A0A918W6V8"/>
<evidence type="ECO:0000313" key="1">
    <source>
        <dbReference type="EMBL" id="GHA72232.1"/>
    </source>
</evidence>
<organism evidence="1 2">
    <name type="scientific">Cognatilysobacter bugurensis</name>
    <dbReference type="NCBI Taxonomy" id="543356"/>
    <lineage>
        <taxon>Bacteria</taxon>
        <taxon>Pseudomonadati</taxon>
        <taxon>Pseudomonadota</taxon>
        <taxon>Gammaproteobacteria</taxon>
        <taxon>Lysobacterales</taxon>
        <taxon>Lysobacteraceae</taxon>
        <taxon>Cognatilysobacter</taxon>
    </lineage>
</organism>
<dbReference type="EMBL" id="BMYD01000001">
    <property type="protein sequence ID" value="GHA72232.1"/>
    <property type="molecule type" value="Genomic_DNA"/>
</dbReference>
<sequence>MRGAIEPASDLRLCLPSKRTRAPGVASLEWVASPACLDAMASLAFLLAPLAPIPAEADRAWFCDLKQWSMALNAHWDTLRDRLPPEQRARVPRALQMRLPSGTMHFGAGSGPEKVGRNAFKWAKQLIDHYVVGEFAAPLPVIDTLLTSQALGLAPAPGLDNLEQYRGDALRAIAAGKLKRGGSLGYASNAGSPWEFSLWGHRAAERNALHAFAQAYGGDYVLLATWGEALRVERIASAGPGAAPAVDDEWTVRLVPLAASGRHPDLLLRLRRLFQGAAIQPDFAAIERELAAPRISVAAFFKAFGVAGAREVEPPNAEVLWKQLDDVSTALLTGAPPTKQALAAVNAVLGESGDKLPAKPTRPGKGSTAQAVVFAHHLFHQRLPAPTGGPWAERTHAAETVVRVEDSLAHRAMTFGCGTKGAGESAAAARMLLHVEPRSRAGDPVAIAMLSNECEVWNWHGFVEPLATVSETLARTAFTAIVAPRAERASLRETFGLEAPEEHEEDIPPGPWAAEVFLDSRALIKGDLSAAAAAWMRKRKASGIVARVVPDGAVSLTYFAAGREARDAADAGLPPADPNALREARRNFDLRAVPVALGVGDLFAPGDLTPSLQLRPPVETASRETTNGLLAALPAPAPVRDWRILSSSFDDEITLRGGDGDGGDALLALRIRVPGADPDGLRSLCNDLTGRDLADNGDVWRHADDELRADMGDDYCPALLRMILGDAPAGTEVALTGGCDAPLSLVLVNAHASA</sequence>
<reference evidence="1" key="1">
    <citation type="journal article" date="2014" name="Int. J. Syst. Evol. Microbiol.">
        <title>Complete genome sequence of Corynebacterium casei LMG S-19264T (=DSM 44701T), isolated from a smear-ripened cheese.</title>
        <authorList>
            <consortium name="US DOE Joint Genome Institute (JGI-PGF)"/>
            <person name="Walter F."/>
            <person name="Albersmeier A."/>
            <person name="Kalinowski J."/>
            <person name="Ruckert C."/>
        </authorList>
    </citation>
    <scope>NUCLEOTIDE SEQUENCE</scope>
    <source>
        <strain evidence="1">KCTC 23077</strain>
    </source>
</reference>
<comment type="caution">
    <text evidence="1">The sequence shown here is derived from an EMBL/GenBank/DDBJ whole genome shotgun (WGS) entry which is preliminary data.</text>
</comment>
<name>A0A918W6V8_9GAMM</name>
<dbReference type="Proteomes" id="UP000646426">
    <property type="component" value="Unassembled WGS sequence"/>
</dbReference>
<accession>A0A918W6V8</accession>
<reference evidence="1" key="2">
    <citation type="submission" date="2020-09" db="EMBL/GenBank/DDBJ databases">
        <authorList>
            <person name="Sun Q."/>
            <person name="Kim S."/>
        </authorList>
    </citation>
    <scope>NUCLEOTIDE SEQUENCE</scope>
    <source>
        <strain evidence="1">KCTC 23077</strain>
    </source>
</reference>
<protein>
    <submittedName>
        <fullName evidence="1">Uncharacterized protein</fullName>
    </submittedName>
</protein>
<evidence type="ECO:0000313" key="2">
    <source>
        <dbReference type="Proteomes" id="UP000646426"/>
    </source>
</evidence>
<keyword evidence="2" id="KW-1185">Reference proteome</keyword>
<gene>
    <name evidence="1" type="ORF">GCM10007067_05880</name>
</gene>
<proteinExistence type="predicted"/>